<dbReference type="InterPro" id="IPR036291">
    <property type="entry name" value="NAD(P)-bd_dom_sf"/>
</dbReference>
<dbReference type="SUPFAM" id="SSF51735">
    <property type="entry name" value="NAD(P)-binding Rossmann-fold domains"/>
    <property type="match status" value="1"/>
</dbReference>
<evidence type="ECO:0000313" key="5">
    <source>
        <dbReference type="Proteomes" id="UP001501645"/>
    </source>
</evidence>
<evidence type="ECO:0000313" key="4">
    <source>
        <dbReference type="EMBL" id="GAA4779403.1"/>
    </source>
</evidence>
<feature type="domain" description="NAD-dependent epimerase/dehydratase" evidence="2">
    <location>
        <begin position="9"/>
        <end position="215"/>
    </location>
</feature>
<keyword evidence="5" id="KW-1185">Reference proteome</keyword>
<dbReference type="InterPro" id="IPR001509">
    <property type="entry name" value="Epimerase_deHydtase"/>
</dbReference>
<protein>
    <submittedName>
        <fullName evidence="4">TIGR01777 family oxidoreductase</fullName>
    </submittedName>
</protein>
<evidence type="ECO:0000259" key="2">
    <source>
        <dbReference type="Pfam" id="PF01370"/>
    </source>
</evidence>
<feature type="domain" description="DUF1731" evidence="3">
    <location>
        <begin position="247"/>
        <end position="294"/>
    </location>
</feature>
<evidence type="ECO:0000259" key="3">
    <source>
        <dbReference type="Pfam" id="PF08338"/>
    </source>
</evidence>
<dbReference type="NCBIfam" id="TIGR01777">
    <property type="entry name" value="yfcH"/>
    <property type="match status" value="1"/>
</dbReference>
<dbReference type="EMBL" id="BAABKO010000004">
    <property type="protein sequence ID" value="GAA4779403.1"/>
    <property type="molecule type" value="Genomic_DNA"/>
</dbReference>
<dbReference type="Pfam" id="PF01370">
    <property type="entry name" value="Epimerase"/>
    <property type="match status" value="1"/>
</dbReference>
<dbReference type="RefSeq" id="WP_345439766.1">
    <property type="nucleotide sequence ID" value="NZ_BAABKO010000004.1"/>
</dbReference>
<dbReference type="InterPro" id="IPR010099">
    <property type="entry name" value="SDR39U1"/>
</dbReference>
<dbReference type="PANTHER" id="PTHR11092">
    <property type="entry name" value="SUGAR NUCLEOTIDE EPIMERASE RELATED"/>
    <property type="match status" value="1"/>
</dbReference>
<dbReference type="InterPro" id="IPR013549">
    <property type="entry name" value="DUF1731"/>
</dbReference>
<evidence type="ECO:0000256" key="1">
    <source>
        <dbReference type="ARBA" id="ARBA00009353"/>
    </source>
</evidence>
<gene>
    <name evidence="4" type="ORF">GCM10023351_25540</name>
</gene>
<comment type="similarity">
    <text evidence="1">Belongs to the NAD(P)-dependent epimerase/dehydratase family. SDR39U1 subfamily.</text>
</comment>
<organism evidence="4 5">
    <name type="scientific">Microbacterium gilvum</name>
    <dbReference type="NCBI Taxonomy" id="1336204"/>
    <lineage>
        <taxon>Bacteria</taxon>
        <taxon>Bacillati</taxon>
        <taxon>Actinomycetota</taxon>
        <taxon>Actinomycetes</taxon>
        <taxon>Micrococcales</taxon>
        <taxon>Microbacteriaceae</taxon>
        <taxon>Microbacterium</taxon>
    </lineage>
</organism>
<sequence>MTAEPLARVVVAGSSGLIGRALVDALRADGTAVTRLVRRAPTAPDEVRWLDAPSLDPAVLDGADAVVNLCGASVGRLPWTAGYRRELVASRLTPTRVLARAVSHLDRPPLLVSASASGYYGSAPGRPLDEGSAPGDGFLARLCVDWEEAAREAGDRVALLRTAPLVHPAALLKPLVPLARAGLAGPLGSGRQIWAWISLEDEVRAIRHVLAHRLTGPVNLAGPSAASASELVGALARRLGRPFLVPAPAWALRTLLGRDFAEAMLLADADVAPSALRASGFSFVQDTVEAAIAAAVPAR</sequence>
<accession>A0ABP9ADZ2</accession>
<dbReference type="Proteomes" id="UP001501645">
    <property type="component" value="Unassembled WGS sequence"/>
</dbReference>
<dbReference type="Gene3D" id="3.40.50.720">
    <property type="entry name" value="NAD(P)-binding Rossmann-like Domain"/>
    <property type="match status" value="1"/>
</dbReference>
<name>A0ABP9ADZ2_9MICO</name>
<dbReference type="Pfam" id="PF08338">
    <property type="entry name" value="DUF1731"/>
    <property type="match status" value="1"/>
</dbReference>
<proteinExistence type="inferred from homology"/>
<reference evidence="5" key="1">
    <citation type="journal article" date="2019" name="Int. J. Syst. Evol. Microbiol.">
        <title>The Global Catalogue of Microorganisms (GCM) 10K type strain sequencing project: providing services to taxonomists for standard genome sequencing and annotation.</title>
        <authorList>
            <consortium name="The Broad Institute Genomics Platform"/>
            <consortium name="The Broad Institute Genome Sequencing Center for Infectious Disease"/>
            <person name="Wu L."/>
            <person name="Ma J."/>
        </authorList>
    </citation>
    <scope>NUCLEOTIDE SEQUENCE [LARGE SCALE GENOMIC DNA]</scope>
    <source>
        <strain evidence="5">JCM 18537</strain>
    </source>
</reference>
<dbReference type="PANTHER" id="PTHR11092:SF0">
    <property type="entry name" value="EPIMERASE FAMILY PROTEIN SDR39U1"/>
    <property type="match status" value="1"/>
</dbReference>
<comment type="caution">
    <text evidence="4">The sequence shown here is derived from an EMBL/GenBank/DDBJ whole genome shotgun (WGS) entry which is preliminary data.</text>
</comment>